<feature type="binding site" evidence="9">
    <location>
        <position position="125"/>
    </location>
    <ligand>
        <name>Zn(2+)</name>
        <dbReference type="ChEBI" id="CHEBI:29105"/>
        <label>1</label>
    </ligand>
</feature>
<evidence type="ECO:0000259" key="12">
    <source>
        <dbReference type="SMART" id="SM00235"/>
    </source>
</evidence>
<evidence type="ECO:0000256" key="9">
    <source>
        <dbReference type="PIRSR" id="PIRSR621190-2"/>
    </source>
</evidence>
<comment type="similarity">
    <text evidence="1">Belongs to the peptidase M10A family.</text>
</comment>
<accession>A0A8C4KMG4</accession>
<dbReference type="PIRSF" id="PIRSF001191">
    <property type="entry name" value="Peptidase_M10A_matrix"/>
    <property type="match status" value="1"/>
</dbReference>
<keyword evidence="14" id="KW-1185">Reference proteome</keyword>
<feature type="binding site" evidence="9">
    <location>
        <position position="200"/>
    </location>
    <ligand>
        <name>Ca(2+)</name>
        <dbReference type="ChEBI" id="CHEBI:29108"/>
        <label>4</label>
    </ligand>
</feature>
<feature type="binding site" evidence="9">
    <location>
        <position position="298"/>
    </location>
    <ligand>
        <name>Ca(2+)</name>
        <dbReference type="ChEBI" id="CHEBI:29108"/>
        <label>4</label>
    </ligand>
</feature>
<keyword evidence="2" id="KW-0645">Protease</keyword>
<dbReference type="Ensembl" id="ENSDNVT00000031781.1">
    <property type="protein sequence ID" value="ENSDNVP00000026273.1"/>
    <property type="gene ID" value="ENSDNVG00000018289.1"/>
</dbReference>
<feature type="binding site" evidence="9">
    <location>
        <position position="99"/>
    </location>
    <ligand>
        <name>Zn(2+)</name>
        <dbReference type="ChEBI" id="CHEBI:29105"/>
        <label>1</label>
    </ligand>
</feature>
<dbReference type="SUPFAM" id="SSF55486">
    <property type="entry name" value="Metalloproteases ('zincins'), catalytic domain"/>
    <property type="match status" value="1"/>
</dbReference>
<evidence type="ECO:0000256" key="10">
    <source>
        <dbReference type="PIRSR" id="PIRSR621190-5"/>
    </source>
</evidence>
<proteinExistence type="inferred from homology"/>
<feature type="binding site" description="in inhibited form" evidence="9">
    <location>
        <position position="27"/>
    </location>
    <ligand>
        <name>Zn(2+)</name>
        <dbReference type="ChEBI" id="CHEBI:29105"/>
        <label>2</label>
        <note>catalytic</note>
    </ligand>
</feature>
<keyword evidence="7" id="KW-0482">Metalloprotease</keyword>
<evidence type="ECO:0000256" key="7">
    <source>
        <dbReference type="ARBA" id="ARBA00023049"/>
    </source>
</evidence>
<organism evidence="13 14">
    <name type="scientific">Dromaius novaehollandiae</name>
    <name type="common">Emu</name>
    <dbReference type="NCBI Taxonomy" id="8790"/>
    <lineage>
        <taxon>Eukaryota</taxon>
        <taxon>Metazoa</taxon>
        <taxon>Chordata</taxon>
        <taxon>Craniata</taxon>
        <taxon>Vertebrata</taxon>
        <taxon>Euteleostomi</taxon>
        <taxon>Archelosauria</taxon>
        <taxon>Archosauria</taxon>
        <taxon>Dinosauria</taxon>
        <taxon>Saurischia</taxon>
        <taxon>Theropoda</taxon>
        <taxon>Coelurosauria</taxon>
        <taxon>Aves</taxon>
        <taxon>Palaeognathae</taxon>
        <taxon>Casuariiformes</taxon>
        <taxon>Dromaiidae</taxon>
        <taxon>Dromaius</taxon>
    </lineage>
</organism>
<evidence type="ECO:0000256" key="11">
    <source>
        <dbReference type="PROSITE-ProRule" id="PRU01011"/>
    </source>
</evidence>
<keyword evidence="6 9" id="KW-0106">Calcium</keyword>
<reference evidence="13" key="1">
    <citation type="submission" date="2025-08" db="UniProtKB">
        <authorList>
            <consortium name="Ensembl"/>
        </authorList>
    </citation>
    <scope>IDENTIFICATION</scope>
</reference>
<reference evidence="13" key="2">
    <citation type="submission" date="2025-09" db="UniProtKB">
        <authorList>
            <consortium name="Ensembl"/>
        </authorList>
    </citation>
    <scope>IDENTIFICATION</scope>
</reference>
<protein>
    <submittedName>
        <fullName evidence="13">Matrix metallopeptidase 20</fullName>
    </submittedName>
</protein>
<evidence type="ECO:0000256" key="4">
    <source>
        <dbReference type="ARBA" id="ARBA00022801"/>
    </source>
</evidence>
<dbReference type="SUPFAM" id="SSF47090">
    <property type="entry name" value="PGBD-like"/>
    <property type="match status" value="1"/>
</dbReference>
<keyword evidence="4" id="KW-0378">Hydrolase</keyword>
<feature type="binding site" evidence="9">
    <location>
        <position position="123"/>
    </location>
    <ligand>
        <name>Ca(2+)</name>
        <dbReference type="ChEBI" id="CHEBI:29108"/>
        <label>2</label>
    </ligand>
</feature>
<evidence type="ECO:0000256" key="1">
    <source>
        <dbReference type="ARBA" id="ARBA00010370"/>
    </source>
</evidence>
<dbReference type="InterPro" id="IPR021190">
    <property type="entry name" value="Pept_M10A"/>
</dbReference>
<dbReference type="Gene3D" id="3.40.390.10">
    <property type="entry name" value="Collagenase (Catalytic Domain)"/>
    <property type="match status" value="1"/>
</dbReference>
<dbReference type="Pfam" id="PF00413">
    <property type="entry name" value="Peptidase_M10"/>
    <property type="match status" value="1"/>
</dbReference>
<dbReference type="PRINTS" id="PR00138">
    <property type="entry name" value="MATRIXIN"/>
</dbReference>
<evidence type="ECO:0000256" key="2">
    <source>
        <dbReference type="ARBA" id="ARBA00022670"/>
    </source>
</evidence>
<dbReference type="InterPro" id="IPR006026">
    <property type="entry name" value="Peptidase_Metallo"/>
</dbReference>
<evidence type="ECO:0000256" key="3">
    <source>
        <dbReference type="ARBA" id="ARBA00022723"/>
    </source>
</evidence>
<evidence type="ECO:0000256" key="8">
    <source>
        <dbReference type="PIRSR" id="PIRSR001191-2"/>
    </source>
</evidence>
<dbReference type="PROSITE" id="PS51642">
    <property type="entry name" value="HEMOPEXIN_2"/>
    <property type="match status" value="1"/>
</dbReference>
<evidence type="ECO:0000256" key="6">
    <source>
        <dbReference type="ARBA" id="ARBA00022837"/>
    </source>
</evidence>
<dbReference type="SMART" id="SM00120">
    <property type="entry name" value="HX"/>
    <property type="match status" value="2"/>
</dbReference>
<dbReference type="Proteomes" id="UP000694423">
    <property type="component" value="Unplaced"/>
</dbReference>
<feature type="binding site" evidence="9">
    <location>
        <position position="202"/>
    </location>
    <ligand>
        <name>Ca(2+)</name>
        <dbReference type="ChEBI" id="CHEBI:29108"/>
        <label>5</label>
    </ligand>
</feature>
<feature type="domain" description="Peptidase metallopeptidase" evidence="12">
    <location>
        <begin position="40"/>
        <end position="172"/>
    </location>
</feature>
<comment type="cofactor">
    <cofactor evidence="9">
        <name>Zn(2+)</name>
        <dbReference type="ChEBI" id="CHEBI:29105"/>
    </cofactor>
    <text evidence="9">Binds 2 Zn(2+) ions per subunit.</text>
</comment>
<dbReference type="InterPro" id="IPR024079">
    <property type="entry name" value="MetalloPept_cat_dom_sf"/>
</dbReference>
<dbReference type="PANTHER" id="PTHR10201:SF125">
    <property type="entry name" value="MATRIX METALLOPROTEINASE-20"/>
    <property type="match status" value="1"/>
</dbReference>
<dbReference type="SMART" id="SM00235">
    <property type="entry name" value="ZnMc"/>
    <property type="match status" value="1"/>
</dbReference>
<dbReference type="GO" id="GO:0031012">
    <property type="term" value="C:extracellular matrix"/>
    <property type="evidence" value="ECO:0007669"/>
    <property type="project" value="InterPro"/>
</dbReference>
<sequence>MAMAYLDLEVTGKLDSSMVKVIQRPRCSVLDVAKCYLFPGEPKWKKDTLTCKSLSHAEVGKAVERGLQAWSNVALLNFVRTSTGEAGILILFESGDHGDSYHFNSPCGTVAHTFAPSEGLGGDTHSDNFVIGENFTFSKNLWTRHCRRKSGLGKPQWLQHPTKPSNPGHCDPSTSFSAVTGLGKEIIFFRNRTKLMSKADAAYEVAERGVACFFKDRSFLKKMMTQGFQMQGPPCTMPDFGFSGKVQLVDAVVYLKDEKETLFFVVHEYYSYDDTRKMGKDCPKHIGEVFVGTSNKIDAAVEVNGEYLTTQQMGLTVPVIPL</sequence>
<dbReference type="AlphaFoldDB" id="A0A8C4KMG4"/>
<dbReference type="InterPro" id="IPR001818">
    <property type="entry name" value="Pept_M10_metallopeptidase"/>
</dbReference>
<dbReference type="GO" id="GO:0006508">
    <property type="term" value="P:proteolysis"/>
    <property type="evidence" value="ECO:0007669"/>
    <property type="project" value="UniProtKB-KW"/>
</dbReference>
<comment type="cofactor">
    <cofactor evidence="9">
        <name>Ca(2+)</name>
        <dbReference type="ChEBI" id="CHEBI:29108"/>
    </cofactor>
    <text evidence="9">Can bind about 5 Ca(2+) ions per subunit.</text>
</comment>
<dbReference type="InterPro" id="IPR036365">
    <property type="entry name" value="PGBD-like_sf"/>
</dbReference>
<dbReference type="GO" id="GO:0030198">
    <property type="term" value="P:extracellular matrix organization"/>
    <property type="evidence" value="ECO:0007669"/>
    <property type="project" value="TreeGrafter"/>
</dbReference>
<evidence type="ECO:0000313" key="14">
    <source>
        <dbReference type="Proteomes" id="UP000694423"/>
    </source>
</evidence>
<dbReference type="GO" id="GO:0030574">
    <property type="term" value="P:collagen catabolic process"/>
    <property type="evidence" value="ECO:0007669"/>
    <property type="project" value="TreeGrafter"/>
</dbReference>
<evidence type="ECO:0000256" key="5">
    <source>
        <dbReference type="ARBA" id="ARBA00022833"/>
    </source>
</evidence>
<feature type="binding site" evidence="9">
    <location>
        <position position="127"/>
    </location>
    <ligand>
        <name>Ca(2+)</name>
        <dbReference type="ChEBI" id="CHEBI:29108"/>
        <label>3</label>
    </ligand>
</feature>
<dbReference type="InterPro" id="IPR036375">
    <property type="entry name" value="Hemopexin-like_dom_sf"/>
</dbReference>
<feature type="binding site" evidence="9">
    <location>
        <position position="112"/>
    </location>
    <ligand>
        <name>Zn(2+)</name>
        <dbReference type="ChEBI" id="CHEBI:29105"/>
        <label>1</label>
    </ligand>
</feature>
<name>A0A8C4KMG4_DRONO</name>
<feature type="repeat" description="Hemopexin" evidence="11">
    <location>
        <begin position="246"/>
        <end position="293"/>
    </location>
</feature>
<feature type="binding site" evidence="9">
    <location>
        <position position="97"/>
    </location>
    <ligand>
        <name>Zn(2+)</name>
        <dbReference type="ChEBI" id="CHEBI:29105"/>
        <label>1</label>
    </ligand>
</feature>
<feature type="binding site" evidence="9">
    <location>
        <position position="121"/>
    </location>
    <ligand>
        <name>Ca(2+)</name>
        <dbReference type="ChEBI" id="CHEBI:29108"/>
        <label>2</label>
    </ligand>
</feature>
<dbReference type="Gene3D" id="2.110.10.10">
    <property type="entry name" value="Hemopexin-like domain"/>
    <property type="match status" value="1"/>
</dbReference>
<evidence type="ECO:0000313" key="13">
    <source>
        <dbReference type="Ensembl" id="ENSDNVP00000026273.1"/>
    </source>
</evidence>
<keyword evidence="3 8" id="KW-0479">Metal-binding</keyword>
<keyword evidence="5 8" id="KW-0862">Zinc</keyword>
<feature type="binding site" evidence="8">
    <location>
        <position position="145"/>
    </location>
    <ligand>
        <name>Zn(2+)</name>
        <dbReference type="ChEBI" id="CHEBI:29105"/>
        <label>2</label>
        <note>catalytic</note>
    </ligand>
</feature>
<dbReference type="PANTHER" id="PTHR10201">
    <property type="entry name" value="MATRIX METALLOPROTEINASE"/>
    <property type="match status" value="1"/>
</dbReference>
<feature type="short sequence motif" description="Cysteine switch" evidence="10">
    <location>
        <begin position="25"/>
        <end position="32"/>
    </location>
</feature>
<dbReference type="GO" id="GO:0004222">
    <property type="term" value="F:metalloendopeptidase activity"/>
    <property type="evidence" value="ECO:0007669"/>
    <property type="project" value="InterPro"/>
</dbReference>
<dbReference type="InterPro" id="IPR018487">
    <property type="entry name" value="Hemopexin-like_repeat"/>
</dbReference>
<dbReference type="SUPFAM" id="SSF50923">
    <property type="entry name" value="Hemopexin-like domain"/>
    <property type="match status" value="1"/>
</dbReference>
<dbReference type="GO" id="GO:0008270">
    <property type="term" value="F:zinc ion binding"/>
    <property type="evidence" value="ECO:0007669"/>
    <property type="project" value="InterPro"/>
</dbReference>